<evidence type="ECO:0008006" key="3">
    <source>
        <dbReference type="Google" id="ProtNLM"/>
    </source>
</evidence>
<dbReference type="AlphaFoldDB" id="A0A0R1TRN0"/>
<dbReference type="RefSeq" id="WP_056957406.1">
    <property type="nucleotide sequence ID" value="NZ_AZFT01000053.1"/>
</dbReference>
<protein>
    <recommendedName>
        <fullName evidence="3">dUTPase</fullName>
    </recommendedName>
</protein>
<dbReference type="Proteomes" id="UP000051324">
    <property type="component" value="Unassembled WGS sequence"/>
</dbReference>
<keyword evidence="2" id="KW-1185">Reference proteome</keyword>
<evidence type="ECO:0000313" key="1">
    <source>
        <dbReference type="EMBL" id="KRL84070.1"/>
    </source>
</evidence>
<gene>
    <name evidence="1" type="ORF">FC32_GL001346</name>
</gene>
<evidence type="ECO:0000313" key="2">
    <source>
        <dbReference type="Proteomes" id="UP000051324"/>
    </source>
</evidence>
<comment type="caution">
    <text evidence="1">The sequence shown here is derived from an EMBL/GenBank/DDBJ whole genome shotgun (WGS) entry which is preliminary data.</text>
</comment>
<dbReference type="PATRIC" id="fig|1423724.4.peg.1407"/>
<proteinExistence type="predicted"/>
<reference evidence="1 2" key="1">
    <citation type="journal article" date="2015" name="Genome Announc.">
        <title>Expanding the biotechnology potential of lactobacilli through comparative genomics of 213 strains and associated genera.</title>
        <authorList>
            <person name="Sun Z."/>
            <person name="Harris H.M."/>
            <person name="McCann A."/>
            <person name="Guo C."/>
            <person name="Argimon S."/>
            <person name="Zhang W."/>
            <person name="Yang X."/>
            <person name="Jeffery I.B."/>
            <person name="Cooney J.C."/>
            <person name="Kagawa T.F."/>
            <person name="Liu W."/>
            <person name="Song Y."/>
            <person name="Salvetti E."/>
            <person name="Wrobel A."/>
            <person name="Rasinkangas P."/>
            <person name="Parkhill J."/>
            <person name="Rea M.C."/>
            <person name="O'Sullivan O."/>
            <person name="Ritari J."/>
            <person name="Douillard F.P."/>
            <person name="Paul Ross R."/>
            <person name="Yang R."/>
            <person name="Briner A.E."/>
            <person name="Felis G.E."/>
            <person name="de Vos W.M."/>
            <person name="Barrangou R."/>
            <person name="Klaenhammer T.R."/>
            <person name="Caufield P.W."/>
            <person name="Cui Y."/>
            <person name="Zhang H."/>
            <person name="O'Toole P.W."/>
        </authorList>
    </citation>
    <scope>NUCLEOTIDE SEQUENCE [LARGE SCALE GENOMIC DNA]</scope>
    <source>
        <strain evidence="1 2">DSM 16634</strain>
    </source>
</reference>
<dbReference type="STRING" id="1423724.FC32_GL001346"/>
<name>A0A0R1TRN0_9LACO</name>
<sequence>MDVNNLARLQRNLPKAYVFKPLGVSEQEKEASLYGDLSVALAILAEKTDSDSKLAAYCRALLAFLGVANEKKWTYLLLLSPEELKQFKQKWQTKSFSKIYLILQQQLMKSYFERRSDYFVHAWRIFIKFGLVELNLTETEIEEYCERLATK</sequence>
<organism evidence="1 2">
    <name type="scientific">Ligilactobacillus apodemi DSM 16634 = JCM 16172</name>
    <dbReference type="NCBI Taxonomy" id="1423724"/>
    <lineage>
        <taxon>Bacteria</taxon>
        <taxon>Bacillati</taxon>
        <taxon>Bacillota</taxon>
        <taxon>Bacilli</taxon>
        <taxon>Lactobacillales</taxon>
        <taxon>Lactobacillaceae</taxon>
        <taxon>Ligilactobacillus</taxon>
    </lineage>
</organism>
<dbReference type="EMBL" id="AZFT01000053">
    <property type="protein sequence ID" value="KRL84070.1"/>
    <property type="molecule type" value="Genomic_DNA"/>
</dbReference>
<accession>A0A0R1TRN0</accession>